<keyword evidence="2" id="KW-1185">Reference proteome</keyword>
<dbReference type="EMBL" id="JAQNDN010000001">
    <property type="protein sequence ID" value="MDC0666411.1"/>
    <property type="molecule type" value="Genomic_DNA"/>
</dbReference>
<name>A0ABT5B007_9BACT</name>
<evidence type="ECO:0000313" key="1">
    <source>
        <dbReference type="EMBL" id="MDC0666411.1"/>
    </source>
</evidence>
<evidence type="ECO:0000313" key="2">
    <source>
        <dbReference type="Proteomes" id="UP001217838"/>
    </source>
</evidence>
<gene>
    <name evidence="1" type="ORF">POL58_01620</name>
</gene>
<comment type="caution">
    <text evidence="1">The sequence shown here is derived from an EMBL/GenBank/DDBJ whole genome shotgun (WGS) entry which is preliminary data.</text>
</comment>
<reference evidence="1 2" key="1">
    <citation type="submission" date="2022-11" db="EMBL/GenBank/DDBJ databases">
        <title>Minimal conservation of predation-associated metabolite biosynthetic gene clusters underscores biosynthetic potential of Myxococcota including descriptions for ten novel species: Archangium lansinium sp. nov., Myxococcus landrumus sp. nov., Nannocystis bai.</title>
        <authorList>
            <person name="Ahearne A."/>
            <person name="Stevens C."/>
            <person name="Dowd S."/>
        </authorList>
    </citation>
    <scope>NUCLEOTIDE SEQUENCE [LARGE SCALE GENOMIC DNA]</scope>
    <source>
        <strain evidence="1 2">NCELM</strain>
    </source>
</reference>
<organism evidence="1 2">
    <name type="scientific">Nannocystis radixulma</name>
    <dbReference type="NCBI Taxonomy" id="2995305"/>
    <lineage>
        <taxon>Bacteria</taxon>
        <taxon>Pseudomonadati</taxon>
        <taxon>Myxococcota</taxon>
        <taxon>Polyangia</taxon>
        <taxon>Nannocystales</taxon>
        <taxon>Nannocystaceae</taxon>
        <taxon>Nannocystis</taxon>
    </lineage>
</organism>
<dbReference type="Proteomes" id="UP001217838">
    <property type="component" value="Unassembled WGS sequence"/>
</dbReference>
<sequence length="115" mass="12309">MADGEHLVLLDRTGAALGTVIVTTDDGSLVLGEFLPAPNFAAHAELFRAHEQAANEMLLIEVSSLEEEIQSREFSVAKRDEPGMTMPIADLQIMGPGISFRWIGVTAASRARSGS</sequence>
<proteinExistence type="predicted"/>
<protein>
    <submittedName>
        <fullName evidence="1">Uncharacterized protein</fullName>
    </submittedName>
</protein>
<accession>A0ABT5B007</accession>
<dbReference type="RefSeq" id="WP_271993949.1">
    <property type="nucleotide sequence ID" value="NZ_JAQNDN010000001.1"/>
</dbReference>